<keyword evidence="3" id="KW-0326">Glycosidase</keyword>
<dbReference type="RefSeq" id="WP_274373744.1">
    <property type="nucleotide sequence ID" value="NZ_CP072943.1"/>
</dbReference>
<evidence type="ECO:0000256" key="4">
    <source>
        <dbReference type="SAM" id="SignalP"/>
    </source>
</evidence>
<evidence type="ECO:0000313" key="6">
    <source>
        <dbReference type="EMBL" id="QTX32506.1"/>
    </source>
</evidence>
<dbReference type="InterPro" id="IPR017853">
    <property type="entry name" value="GH"/>
</dbReference>
<feature type="domain" description="Glycoside hydrolase family 3 N-terminal" evidence="5">
    <location>
        <begin position="58"/>
        <end position="354"/>
    </location>
</feature>
<evidence type="ECO:0000256" key="1">
    <source>
        <dbReference type="ARBA" id="ARBA00005336"/>
    </source>
</evidence>
<reference evidence="7" key="1">
    <citation type="submission" date="2021-04" db="EMBL/GenBank/DDBJ databases">
        <title>A novel Synergistetes isolate from a pyrite-forming mixed culture.</title>
        <authorList>
            <person name="Bunk B."/>
            <person name="Sproer C."/>
            <person name="Spring S."/>
            <person name="Pester M."/>
        </authorList>
    </citation>
    <scope>NUCLEOTIDE SEQUENCE [LARGE SCALE GENOMIC DNA]</scope>
    <source>
        <strain evidence="7">J.5.4.2-T.3.5.2</strain>
    </source>
</reference>
<feature type="signal peptide" evidence="4">
    <location>
        <begin position="1"/>
        <end position="22"/>
    </location>
</feature>
<dbReference type="PANTHER" id="PTHR30480:SF16">
    <property type="entry name" value="GLYCOSIDE HYDROLASE FAMILY 3 DOMAIN PROTEIN"/>
    <property type="match status" value="1"/>
</dbReference>
<dbReference type="AlphaFoldDB" id="A0A9Q7A8G6"/>
<dbReference type="GO" id="GO:0005975">
    <property type="term" value="P:carbohydrate metabolic process"/>
    <property type="evidence" value="ECO:0007669"/>
    <property type="project" value="InterPro"/>
</dbReference>
<dbReference type="InterPro" id="IPR001764">
    <property type="entry name" value="Glyco_hydro_3_N"/>
</dbReference>
<gene>
    <name evidence="6" type="ORF">KAR29_00720</name>
</gene>
<protein>
    <submittedName>
        <fullName evidence="6">Glycoside hydrolase family 3 protein</fullName>
    </submittedName>
</protein>
<dbReference type="SUPFAM" id="SSF52279">
    <property type="entry name" value="Beta-D-glucan exohydrolase, C-terminal domain"/>
    <property type="match status" value="1"/>
</dbReference>
<keyword evidence="4" id="KW-0732">Signal</keyword>
<dbReference type="Gene3D" id="3.40.50.1700">
    <property type="entry name" value="Glycoside hydrolase family 3 C-terminal domain"/>
    <property type="match status" value="1"/>
</dbReference>
<keyword evidence="2 6" id="KW-0378">Hydrolase</keyword>
<dbReference type="PROSITE" id="PS00775">
    <property type="entry name" value="GLYCOSYL_HYDROL_F3"/>
    <property type="match status" value="1"/>
</dbReference>
<dbReference type="InterPro" id="IPR050226">
    <property type="entry name" value="NagZ_Beta-hexosaminidase"/>
</dbReference>
<accession>A0A9Q7A8G6</accession>
<dbReference type="Gene3D" id="3.20.20.300">
    <property type="entry name" value="Glycoside hydrolase, family 3, N-terminal domain"/>
    <property type="match status" value="1"/>
</dbReference>
<dbReference type="SUPFAM" id="SSF51445">
    <property type="entry name" value="(Trans)glycosidases"/>
    <property type="match status" value="1"/>
</dbReference>
<feature type="chain" id="PRO_5040375589" evidence="4">
    <location>
        <begin position="23"/>
        <end position="553"/>
    </location>
</feature>
<evidence type="ECO:0000313" key="7">
    <source>
        <dbReference type="Proteomes" id="UP000671879"/>
    </source>
</evidence>
<dbReference type="Pfam" id="PF00933">
    <property type="entry name" value="Glyco_hydro_3"/>
    <property type="match status" value="1"/>
</dbReference>
<dbReference type="GO" id="GO:0009254">
    <property type="term" value="P:peptidoglycan turnover"/>
    <property type="evidence" value="ECO:0007669"/>
    <property type="project" value="TreeGrafter"/>
</dbReference>
<evidence type="ECO:0000256" key="3">
    <source>
        <dbReference type="ARBA" id="ARBA00023295"/>
    </source>
</evidence>
<dbReference type="Proteomes" id="UP000671879">
    <property type="component" value="Chromosome"/>
</dbReference>
<organism evidence="6 7">
    <name type="scientific">Aminithiophilus ramosus</name>
    <dbReference type="NCBI Taxonomy" id="3029084"/>
    <lineage>
        <taxon>Bacteria</taxon>
        <taxon>Thermotogati</taxon>
        <taxon>Synergistota</taxon>
        <taxon>Synergistia</taxon>
        <taxon>Synergistales</taxon>
        <taxon>Aminithiophilaceae</taxon>
        <taxon>Aminithiophilus</taxon>
    </lineage>
</organism>
<evidence type="ECO:0000256" key="2">
    <source>
        <dbReference type="ARBA" id="ARBA00022801"/>
    </source>
</evidence>
<dbReference type="PANTHER" id="PTHR30480">
    <property type="entry name" value="BETA-HEXOSAMINIDASE-RELATED"/>
    <property type="match status" value="1"/>
</dbReference>
<proteinExistence type="inferred from homology"/>
<dbReference type="InterPro" id="IPR036962">
    <property type="entry name" value="Glyco_hydro_3_N_sf"/>
</dbReference>
<name>A0A9Q7A8G6_9BACT</name>
<dbReference type="GO" id="GO:0004553">
    <property type="term" value="F:hydrolase activity, hydrolyzing O-glycosyl compounds"/>
    <property type="evidence" value="ECO:0007669"/>
    <property type="project" value="InterPro"/>
</dbReference>
<dbReference type="EMBL" id="CP072943">
    <property type="protein sequence ID" value="QTX32506.1"/>
    <property type="molecule type" value="Genomic_DNA"/>
</dbReference>
<keyword evidence="7" id="KW-1185">Reference proteome</keyword>
<evidence type="ECO:0000259" key="5">
    <source>
        <dbReference type="Pfam" id="PF00933"/>
    </source>
</evidence>
<comment type="similarity">
    <text evidence="1">Belongs to the glycosyl hydrolase 3 family.</text>
</comment>
<dbReference type="KEGG" id="aram:KAR29_00720"/>
<dbReference type="InterPro" id="IPR036881">
    <property type="entry name" value="Glyco_hydro_3_C_sf"/>
</dbReference>
<dbReference type="InterPro" id="IPR019800">
    <property type="entry name" value="Glyco_hydro_3_AS"/>
</dbReference>
<sequence>MTGRTFAAVFLALLIGTGAASALPALTDEELAGQTMIVFFRGAELDETTWLRLDRIRPGGVILYSSAGNVESPGQVARLVDDLQARAASWPLPPFVTVDQEGGRVNRLTEGVTVFPGAMALGAADRTDLSSAAARATAEQLRELGITVDFAPVADVNVNAANPVIGVRSFGSDAADVGRLASAWVAPFAETGVLCSAKHFPGHGDTDVDSHLGLPRIPHDRKRLEAVELVPFRRMIEEGVPAIMTAHVVVPALESDDIPATFSRAVLHGLLREELRFSGLVISDSLGMGALDRQWGIVESALRSLAAGVDLLIFGADRGHEPEEQIDAHEAIVAALRSGRLERAALETSLGRIVAAKERLGLLSDARPRTFGPTATEERETLAREIAEGALTLLCNDGSLPLRGALPLLYPEDRAERLRPLTEGLALLDPLPYGTELSSEEEDTLVRALEGHPLVAVAAYDVNRKPELARFLRALGEKRLILLSLGGPYDATALPATAAAVAAYGDDGPTLKALARLLAGQIVPRGKLPVDLPGLYPRGWGLQSLGGRGGCDL</sequence>